<evidence type="ECO:0000259" key="6">
    <source>
        <dbReference type="SMART" id="SM00482"/>
    </source>
</evidence>
<dbReference type="PANTHER" id="PTHR10267:SF0">
    <property type="entry name" value="DNA POLYMERASE SUBUNIT GAMMA-1"/>
    <property type="match status" value="1"/>
</dbReference>
<evidence type="ECO:0000256" key="4">
    <source>
        <dbReference type="ARBA" id="ARBA00022932"/>
    </source>
</evidence>
<evidence type="ECO:0000256" key="3">
    <source>
        <dbReference type="ARBA" id="ARBA00022695"/>
    </source>
</evidence>
<evidence type="ECO:0000256" key="5">
    <source>
        <dbReference type="ARBA" id="ARBA00031966"/>
    </source>
</evidence>
<dbReference type="GO" id="GO:0008408">
    <property type="term" value="F:3'-5' exonuclease activity"/>
    <property type="evidence" value="ECO:0007669"/>
    <property type="project" value="TreeGrafter"/>
</dbReference>
<dbReference type="InterPro" id="IPR019760">
    <property type="entry name" value="DNA-dir_DNA_pol_A_CS"/>
</dbReference>
<dbReference type="GO" id="GO:0006264">
    <property type="term" value="P:mitochondrial DNA replication"/>
    <property type="evidence" value="ECO:0007669"/>
    <property type="project" value="TreeGrafter"/>
</dbReference>
<evidence type="ECO:0000256" key="1">
    <source>
        <dbReference type="ARBA" id="ARBA00012417"/>
    </source>
</evidence>
<dbReference type="Pfam" id="PF18136">
    <property type="entry name" value="DNApol_Exo"/>
    <property type="match status" value="1"/>
</dbReference>
<dbReference type="Gene3D" id="1.10.150.20">
    <property type="entry name" value="5' to 3' exonuclease, C-terminal subdomain"/>
    <property type="match status" value="2"/>
</dbReference>
<reference evidence="8" key="1">
    <citation type="submission" date="2022-11" db="UniProtKB">
        <authorList>
            <consortium name="WormBaseParasite"/>
        </authorList>
    </citation>
    <scope>IDENTIFICATION</scope>
</reference>
<dbReference type="PROSITE" id="PS00447">
    <property type="entry name" value="DNA_POLYMERASE_A"/>
    <property type="match status" value="1"/>
</dbReference>
<dbReference type="InterPro" id="IPR012337">
    <property type="entry name" value="RNaseH-like_sf"/>
</dbReference>
<keyword evidence="3" id="KW-0548">Nucleotidyltransferase</keyword>
<dbReference type="GO" id="GO:0003887">
    <property type="term" value="F:DNA-directed DNA polymerase activity"/>
    <property type="evidence" value="ECO:0007669"/>
    <property type="project" value="UniProtKB-KW"/>
</dbReference>
<evidence type="ECO:0000313" key="7">
    <source>
        <dbReference type="Proteomes" id="UP000887574"/>
    </source>
</evidence>
<dbReference type="PANTHER" id="PTHR10267">
    <property type="entry name" value="DNA POLYMERASE SUBUNIT GAMMA-1"/>
    <property type="match status" value="1"/>
</dbReference>
<dbReference type="GO" id="GO:0003677">
    <property type="term" value="F:DNA binding"/>
    <property type="evidence" value="ECO:0007669"/>
    <property type="project" value="InterPro"/>
</dbReference>
<dbReference type="Gene3D" id="3.30.420.390">
    <property type="match status" value="2"/>
</dbReference>
<dbReference type="Proteomes" id="UP000887574">
    <property type="component" value="Unplaced"/>
</dbReference>
<dbReference type="PRINTS" id="PR00867">
    <property type="entry name" value="DNAPOLG"/>
</dbReference>
<evidence type="ECO:0000313" key="8">
    <source>
        <dbReference type="WBParaSite" id="jg17288.1"/>
    </source>
</evidence>
<dbReference type="WBParaSite" id="jg17288.1">
    <property type="protein sequence ID" value="jg17288.1"/>
    <property type="gene ID" value="jg17288"/>
</dbReference>
<proteinExistence type="predicted"/>
<name>A0A915DA81_9BILA</name>
<dbReference type="SUPFAM" id="SSF56672">
    <property type="entry name" value="DNA/RNA polymerases"/>
    <property type="match status" value="1"/>
</dbReference>
<keyword evidence="7" id="KW-1185">Reference proteome</keyword>
<sequence>MLQKLVRTPRLLRCINSNNGLILRTARYTNIPIKLVPKRLHDHLFNRKEKASTVECDQLPSCSGVNGTQTYGQQGRGSHQQPDNQEDILDSIELPQLYGQDMMSHFEELGNQQFEKYHKIMHSVVGKDPETVPPLPDRWLMQTGWTAYDPLTGETTSVPFPDEQLLFFDVEICVLDGQLPTLAIALSPTKWYSWCSDRIVNGSPAPEYPKLEHLVPLEASQAHGEKRNTPPEKVIVGHNVAFDRSRVREQYFTKRTPAKYWDTMSMSIAICGMADHQRLIYEQSDASGEDSQIFKEGWIDHWRKVVCRNSLEAVHSKLCSASSSLKMDKSLQSMFVKDDIDEIRSHFQELTTYCANDVLATYEIFQVLYPEFRSRFPSSVTHSGMMEMSSAYLPINKSWRDFFDKCNRLADAKRDGAARDLALCAESLTGWVKYKRYEKDPWMWVSDWSTTKNNDLPSWYLNCFKDKKSSMIENEELEAEHMKMLSRDVPRILGMCYGPFPLFYKAAFGWGFLVPKALKPNAEWQETELVWVKRGDEVAFPNKSILDLIALNRANNVQEIVLRGNPVSSVGIFNFYKLPHPSGLSKNVGSVFSKDFADLFMGKVLWASRYEHVLKDFVEARSVTRFWSNYKERYHEQLAVWLNDKATVGAIAPSIVPAGTVTRRAVHKLWLVSANSKQELIGSDLKSMIQSYDGYKIVGADVDSQEQWIAAMFGDCAYGRGKAGDTPLSNMLLAGNKSNSTDLHSVVARQANISRDHAKVLNYARLYGSGENHAREFLKQQGISDKLAHIVTKKLFSATKGTKQRYFELDPIYNEHFKAFRKEGCPPAYQNQHIALIGKYFLPMYSSTKLEGEQSLYFEEYMSKKHGKNLHEIFCNSGSKGLELYRNGFESYAFNYLELMSREPKPKTPILGCRLSKALEPLPSTVPGAWQFSSRYKRSIINWFVQSSAVDFLHMLLVCMNWLISEYDIDARLMLSIHDEVRYLVAEEDKYRCALALALSNMYVRSAISSKLGINQLPQSVAFFSQVDIDTVLRKEVHTKCVTPLGNEIPAGEAVDINQILAKTRGSLRRDERIQGERICQSISR</sequence>
<keyword evidence="2" id="KW-0808">Transferase</keyword>
<keyword evidence="4" id="KW-0239">DNA-directed DNA polymerase</keyword>
<dbReference type="SUPFAM" id="SSF53098">
    <property type="entry name" value="Ribonuclease H-like"/>
    <property type="match status" value="1"/>
</dbReference>
<accession>A0A915DA81</accession>
<dbReference type="InterPro" id="IPR043502">
    <property type="entry name" value="DNA/RNA_pol_sf"/>
</dbReference>
<dbReference type="InterPro" id="IPR001098">
    <property type="entry name" value="DNA-dir_DNA_pol_A_palm_dom"/>
</dbReference>
<evidence type="ECO:0000256" key="2">
    <source>
        <dbReference type="ARBA" id="ARBA00022679"/>
    </source>
</evidence>
<dbReference type="GO" id="GO:0005760">
    <property type="term" value="C:gamma DNA polymerase complex"/>
    <property type="evidence" value="ECO:0007669"/>
    <property type="project" value="InterPro"/>
</dbReference>
<organism evidence="7 8">
    <name type="scientific">Ditylenchus dipsaci</name>
    <dbReference type="NCBI Taxonomy" id="166011"/>
    <lineage>
        <taxon>Eukaryota</taxon>
        <taxon>Metazoa</taxon>
        <taxon>Ecdysozoa</taxon>
        <taxon>Nematoda</taxon>
        <taxon>Chromadorea</taxon>
        <taxon>Rhabditida</taxon>
        <taxon>Tylenchina</taxon>
        <taxon>Tylenchomorpha</taxon>
        <taxon>Sphaerularioidea</taxon>
        <taxon>Anguinidae</taxon>
        <taxon>Anguininae</taxon>
        <taxon>Ditylenchus</taxon>
    </lineage>
</organism>
<protein>
    <recommendedName>
        <fullName evidence="1">DNA-directed DNA polymerase</fullName>
        <ecNumber evidence="1">2.7.7.7</ecNumber>
    </recommendedName>
    <alternativeName>
        <fullName evidence="5">Mitochondrial DNA polymerase catalytic subunit</fullName>
    </alternativeName>
</protein>
<dbReference type="AlphaFoldDB" id="A0A915DA81"/>
<dbReference type="InterPro" id="IPR041336">
    <property type="entry name" value="DNApol_Exo"/>
</dbReference>
<dbReference type="Gene3D" id="3.30.70.370">
    <property type="match status" value="1"/>
</dbReference>
<dbReference type="SMART" id="SM00482">
    <property type="entry name" value="POLAc"/>
    <property type="match status" value="1"/>
</dbReference>
<dbReference type="InterPro" id="IPR002297">
    <property type="entry name" value="DNA-dir_DNA_pol_A_mt"/>
</dbReference>
<feature type="domain" description="DNA-directed DNA polymerase family A palm" evidence="6">
    <location>
        <begin position="682"/>
        <end position="989"/>
    </location>
</feature>
<dbReference type="EC" id="2.7.7.7" evidence="1"/>